<comment type="caution">
    <text evidence="1">The sequence shown here is derived from an EMBL/GenBank/DDBJ whole genome shotgun (WGS) entry which is preliminary data.</text>
</comment>
<sequence>MHRSRSYRKWVTHHRLGERGARRNPHPLPTYLAISPQHPLLHQSISLQRIRLLINRSSDSGTCVVYKPPGSDICLRFTVERYARGTNSILKNEFHKANIEARIQVYRTSGEAASYIKDECLNSLMNELFILFFLPHTFFPKI</sequence>
<protein>
    <submittedName>
        <fullName evidence="1">Uncharacterized protein</fullName>
    </submittedName>
</protein>
<name>A0AA38IWK8_9CUCU</name>
<proteinExistence type="predicted"/>
<accession>A0AA38IWK8</accession>
<dbReference type="EMBL" id="JALNTZ010000002">
    <property type="protein sequence ID" value="KAJ3664335.1"/>
    <property type="molecule type" value="Genomic_DNA"/>
</dbReference>
<dbReference type="AlphaFoldDB" id="A0AA38IWK8"/>
<gene>
    <name evidence="1" type="ORF">Zmor_008516</name>
</gene>
<keyword evidence="2" id="KW-1185">Reference proteome</keyword>
<organism evidence="1 2">
    <name type="scientific">Zophobas morio</name>
    <dbReference type="NCBI Taxonomy" id="2755281"/>
    <lineage>
        <taxon>Eukaryota</taxon>
        <taxon>Metazoa</taxon>
        <taxon>Ecdysozoa</taxon>
        <taxon>Arthropoda</taxon>
        <taxon>Hexapoda</taxon>
        <taxon>Insecta</taxon>
        <taxon>Pterygota</taxon>
        <taxon>Neoptera</taxon>
        <taxon>Endopterygota</taxon>
        <taxon>Coleoptera</taxon>
        <taxon>Polyphaga</taxon>
        <taxon>Cucujiformia</taxon>
        <taxon>Tenebrionidae</taxon>
        <taxon>Zophobas</taxon>
    </lineage>
</organism>
<evidence type="ECO:0000313" key="1">
    <source>
        <dbReference type="EMBL" id="KAJ3664335.1"/>
    </source>
</evidence>
<dbReference type="Proteomes" id="UP001168821">
    <property type="component" value="Unassembled WGS sequence"/>
</dbReference>
<reference evidence="1" key="1">
    <citation type="journal article" date="2023" name="G3 (Bethesda)">
        <title>Whole genome assemblies of Zophobas morio and Tenebrio molitor.</title>
        <authorList>
            <person name="Kaur S."/>
            <person name="Stinson S.A."/>
            <person name="diCenzo G.C."/>
        </authorList>
    </citation>
    <scope>NUCLEOTIDE SEQUENCE</scope>
    <source>
        <strain evidence="1">QUZm001</strain>
    </source>
</reference>
<evidence type="ECO:0000313" key="2">
    <source>
        <dbReference type="Proteomes" id="UP001168821"/>
    </source>
</evidence>